<feature type="domain" description="Calcineurin-like phosphoesterase" evidence="2">
    <location>
        <begin position="70"/>
        <end position="256"/>
    </location>
</feature>
<dbReference type="GO" id="GO:0008758">
    <property type="term" value="F:UDP-2,3-diacylglucosamine hydrolase activity"/>
    <property type="evidence" value="ECO:0007669"/>
    <property type="project" value="TreeGrafter"/>
</dbReference>
<dbReference type="AlphaFoldDB" id="A0A2I1PC92"/>
<reference evidence="3 4" key="1">
    <citation type="submission" date="2017-12" db="EMBL/GenBank/DDBJ databases">
        <title>Phylogenetic diversity of female urinary microbiome.</title>
        <authorList>
            <person name="Thomas-White K."/>
            <person name="Wolfe A.J."/>
        </authorList>
    </citation>
    <scope>NUCLEOTIDE SEQUENCE [LARGE SCALE GENOMIC DNA]</scope>
    <source>
        <strain evidence="3 4">UMB1298</strain>
    </source>
</reference>
<keyword evidence="4" id="KW-1185">Reference proteome</keyword>
<dbReference type="InterPro" id="IPR004843">
    <property type="entry name" value="Calcineurin-like_PHP"/>
</dbReference>
<name>A0A2I1PC92_9MICO</name>
<evidence type="ECO:0000313" key="4">
    <source>
        <dbReference type="Proteomes" id="UP000234206"/>
    </source>
</evidence>
<dbReference type="Gene3D" id="3.60.21.10">
    <property type="match status" value="1"/>
</dbReference>
<dbReference type="InterPro" id="IPR051158">
    <property type="entry name" value="Metallophosphoesterase_sf"/>
</dbReference>
<dbReference type="PANTHER" id="PTHR31302">
    <property type="entry name" value="TRANSMEMBRANE PROTEIN WITH METALLOPHOSPHOESTERASE DOMAIN-RELATED"/>
    <property type="match status" value="1"/>
</dbReference>
<dbReference type="Proteomes" id="UP000234206">
    <property type="component" value="Unassembled WGS sequence"/>
</dbReference>
<proteinExistence type="predicted"/>
<dbReference type="SUPFAM" id="SSF56300">
    <property type="entry name" value="Metallo-dependent phosphatases"/>
    <property type="match status" value="1"/>
</dbReference>
<gene>
    <name evidence="3" type="ORF">CYJ76_03990</name>
</gene>
<protein>
    <submittedName>
        <fullName evidence="3">Metallophosphoesterase</fullName>
    </submittedName>
</protein>
<dbReference type="GO" id="GO:0016020">
    <property type="term" value="C:membrane"/>
    <property type="evidence" value="ECO:0007669"/>
    <property type="project" value="GOC"/>
</dbReference>
<keyword evidence="1" id="KW-0472">Membrane</keyword>
<feature type="transmembrane region" description="Helical" evidence="1">
    <location>
        <begin position="20"/>
        <end position="47"/>
    </location>
</feature>
<dbReference type="PANTHER" id="PTHR31302:SF20">
    <property type="entry name" value="CONSERVED PROTEIN"/>
    <property type="match status" value="1"/>
</dbReference>
<dbReference type="EMBL" id="PKIZ01000005">
    <property type="protein sequence ID" value="PKZ42211.1"/>
    <property type="molecule type" value="Genomic_DNA"/>
</dbReference>
<organism evidence="3 4">
    <name type="scientific">Kytococcus schroeteri</name>
    <dbReference type="NCBI Taxonomy" id="138300"/>
    <lineage>
        <taxon>Bacteria</taxon>
        <taxon>Bacillati</taxon>
        <taxon>Actinomycetota</taxon>
        <taxon>Actinomycetes</taxon>
        <taxon>Micrococcales</taxon>
        <taxon>Kytococcaceae</taxon>
        <taxon>Kytococcus</taxon>
    </lineage>
</organism>
<accession>A0A2I1PC92</accession>
<keyword evidence="1" id="KW-1133">Transmembrane helix</keyword>
<dbReference type="Pfam" id="PF00149">
    <property type="entry name" value="Metallophos"/>
    <property type="match status" value="1"/>
</dbReference>
<evidence type="ECO:0000313" key="3">
    <source>
        <dbReference type="EMBL" id="PKZ42211.1"/>
    </source>
</evidence>
<comment type="caution">
    <text evidence="3">The sequence shown here is derived from an EMBL/GenBank/DDBJ whole genome shotgun (WGS) entry which is preliminary data.</text>
</comment>
<dbReference type="GO" id="GO:0009245">
    <property type="term" value="P:lipid A biosynthetic process"/>
    <property type="evidence" value="ECO:0007669"/>
    <property type="project" value="TreeGrafter"/>
</dbReference>
<keyword evidence="1" id="KW-0812">Transmembrane</keyword>
<evidence type="ECO:0000256" key="1">
    <source>
        <dbReference type="SAM" id="Phobius"/>
    </source>
</evidence>
<sequence>MDTRRLLTRLRDREPRPGALAGVGRGAALGAAAVAGAGAACVAWGHFVERHLYTLRRFTVPVLPEGALPLRVLHVSDLHLVPGQRRRMQWVHDLAALEPDLVVNTGDNMSSTAAVPWVMATFDDLLATPGVFVRGSNDYFSPRPVDPLKYVTQGRSRYGGRTQRDMPWRELVAGFEERGWVDLTHRRHRIEVEGVRLEFVGVDDPHLELDDYASVAGPAARDADLTIGVTHAPYQRVLDAMVADGAGLVIAGHTHGGQVCLPGIGALTTNCDLDPGRVKGVSRWWPGAGSRPSAAAPDDAAWMHVSAGLGHSPMAPYRFACRPEATLLTLVPRGSSSPSAD</sequence>
<dbReference type="InterPro" id="IPR029052">
    <property type="entry name" value="Metallo-depent_PP-like"/>
</dbReference>
<evidence type="ECO:0000259" key="2">
    <source>
        <dbReference type="Pfam" id="PF00149"/>
    </source>
</evidence>
<dbReference type="OrthoDB" id="9780884at2"/>